<sequence length="101" mass="11900">MDKTYNIEYLPIAEEDLLNIIHYIMLDNPEAALLMADKIDQSISILETFPYCGAIPKDTRLQILNYRMLLVESYLVFYVVLGDIVEIRRILHGKRKYNFLM</sequence>
<keyword evidence="4" id="KW-1185">Reference proteome</keyword>
<keyword evidence="1" id="KW-1277">Toxin-antitoxin system</keyword>
<feature type="transmembrane region" description="Helical" evidence="2">
    <location>
        <begin position="66"/>
        <end position="85"/>
    </location>
</feature>
<accession>A0A4P8XL12</accession>
<keyword evidence="2" id="KW-0812">Transmembrane</keyword>
<dbReference type="KEGG" id="palo:E6C60_2714"/>
<dbReference type="InterPro" id="IPR035093">
    <property type="entry name" value="RelE/ParE_toxin_dom_sf"/>
</dbReference>
<dbReference type="Pfam" id="PF05016">
    <property type="entry name" value="ParE_toxin"/>
    <property type="match status" value="1"/>
</dbReference>
<gene>
    <name evidence="3" type="ORF">E6C60_2714</name>
</gene>
<dbReference type="RefSeq" id="WP_138226299.1">
    <property type="nucleotide sequence ID" value="NZ_CP040396.1"/>
</dbReference>
<dbReference type="Proteomes" id="UP000300879">
    <property type="component" value="Chromosome"/>
</dbReference>
<dbReference type="InterPro" id="IPR007712">
    <property type="entry name" value="RelE/ParE_toxin"/>
</dbReference>
<reference evidence="3 4" key="1">
    <citation type="submission" date="2019-05" db="EMBL/GenBank/DDBJ databases">
        <authorList>
            <person name="Chen C."/>
        </authorList>
    </citation>
    <scope>NUCLEOTIDE SEQUENCE [LARGE SCALE GENOMIC DNA]</scope>
    <source>
        <strain evidence="3 4">HB172198</strain>
    </source>
</reference>
<dbReference type="Gene3D" id="3.30.2310.20">
    <property type="entry name" value="RelE-like"/>
    <property type="match status" value="1"/>
</dbReference>
<evidence type="ECO:0000256" key="1">
    <source>
        <dbReference type="ARBA" id="ARBA00022649"/>
    </source>
</evidence>
<dbReference type="OrthoDB" id="362857at2"/>
<organism evidence="3 4">
    <name type="scientific">Paenibacillus algicola</name>
    <dbReference type="NCBI Taxonomy" id="2565926"/>
    <lineage>
        <taxon>Bacteria</taxon>
        <taxon>Bacillati</taxon>
        <taxon>Bacillota</taxon>
        <taxon>Bacilli</taxon>
        <taxon>Bacillales</taxon>
        <taxon>Paenibacillaceae</taxon>
        <taxon>Paenibacillus</taxon>
    </lineage>
</organism>
<dbReference type="AlphaFoldDB" id="A0A4P8XL12"/>
<proteinExistence type="predicted"/>
<protein>
    <submittedName>
        <fullName evidence="3">Addiction module toxin, RelE/StbE family</fullName>
    </submittedName>
</protein>
<evidence type="ECO:0000313" key="4">
    <source>
        <dbReference type="Proteomes" id="UP000300879"/>
    </source>
</evidence>
<name>A0A4P8XL12_9BACL</name>
<evidence type="ECO:0000313" key="3">
    <source>
        <dbReference type="EMBL" id="QCT03426.1"/>
    </source>
</evidence>
<evidence type="ECO:0000256" key="2">
    <source>
        <dbReference type="SAM" id="Phobius"/>
    </source>
</evidence>
<keyword evidence="2" id="KW-0472">Membrane</keyword>
<dbReference type="EMBL" id="CP040396">
    <property type="protein sequence ID" value="QCT03426.1"/>
    <property type="molecule type" value="Genomic_DNA"/>
</dbReference>
<keyword evidence="2" id="KW-1133">Transmembrane helix</keyword>